<dbReference type="PANTHER" id="PTHR23291">
    <property type="entry name" value="BAX INHIBITOR-RELATED"/>
    <property type="match status" value="1"/>
</dbReference>
<feature type="transmembrane region" description="Helical" evidence="5">
    <location>
        <begin position="174"/>
        <end position="193"/>
    </location>
</feature>
<dbReference type="GO" id="GO:0005743">
    <property type="term" value="C:mitochondrial inner membrane"/>
    <property type="evidence" value="ECO:0007669"/>
    <property type="project" value="TreeGrafter"/>
</dbReference>
<evidence type="ECO:0000256" key="1">
    <source>
        <dbReference type="ARBA" id="ARBA00004141"/>
    </source>
</evidence>
<comment type="subcellular location">
    <subcellularLocation>
        <location evidence="1">Membrane</location>
        <topology evidence="1">Multi-pass membrane protein</topology>
    </subcellularLocation>
</comment>
<sequence>MSLNITVRQGPARLAQRLPELTKSPTFRATASRAFHQAASAPSKQSAKLAPAFFTARLTTAKSGLAATTSPFALRAAFRNGARSFNQQTYAQTQEASGSRLRKLVVGGAIFGGTLVAINAVFNRETREDGGMPPYEREYLNSTFLHTGLGIGIIGLTARQMVQSGFVYRLMVTNPWAVGLGGLALSFATMIGTRSISPDNYIPKYALWTAFNATQAAFVAPLLAFVPTALLARAGLYTVAMMGSLSVVGATAKQEKYLYIGGPLLAGAAIVAASGFAPLLIPATAVRTLAFTESIWLYGGLAVFGGFTLYDVQKVLYHARLAQAGVMRKDPVNESIALELDFLNIFVRMVQILMMQGNRRK</sequence>
<name>A0A3N2PY70_SODAK</name>
<dbReference type="Proteomes" id="UP000272025">
    <property type="component" value="Unassembled WGS sequence"/>
</dbReference>
<evidence type="ECO:0000256" key="2">
    <source>
        <dbReference type="ARBA" id="ARBA00022692"/>
    </source>
</evidence>
<dbReference type="RefSeq" id="XP_028467295.1">
    <property type="nucleotide sequence ID" value="XM_028611490.1"/>
</dbReference>
<dbReference type="InterPro" id="IPR006214">
    <property type="entry name" value="Bax_inhibitor_1-related"/>
</dbReference>
<dbReference type="AlphaFoldDB" id="A0A3N2PY70"/>
<keyword evidence="2 5" id="KW-0812">Transmembrane</keyword>
<evidence type="ECO:0000256" key="5">
    <source>
        <dbReference type="SAM" id="Phobius"/>
    </source>
</evidence>
<dbReference type="STRING" id="1314773.A0A3N2PY70"/>
<dbReference type="Pfam" id="PF01027">
    <property type="entry name" value="Bax1-I"/>
    <property type="match status" value="1"/>
</dbReference>
<keyword evidence="4 5" id="KW-0472">Membrane</keyword>
<evidence type="ECO:0000313" key="7">
    <source>
        <dbReference type="Proteomes" id="UP000272025"/>
    </source>
</evidence>
<feature type="transmembrane region" description="Helical" evidence="5">
    <location>
        <begin position="143"/>
        <end position="162"/>
    </location>
</feature>
<accession>A0A3N2PY70</accession>
<dbReference type="PANTHER" id="PTHR23291:SF112">
    <property type="entry name" value="GROWTH HORMONE-INDUCIBLE TRANSMEMBRANE PROTEIN"/>
    <property type="match status" value="1"/>
</dbReference>
<evidence type="ECO:0000256" key="4">
    <source>
        <dbReference type="ARBA" id="ARBA00023136"/>
    </source>
</evidence>
<keyword evidence="7" id="KW-1185">Reference proteome</keyword>
<feature type="transmembrane region" description="Helical" evidence="5">
    <location>
        <begin position="104"/>
        <end position="122"/>
    </location>
</feature>
<evidence type="ECO:0008006" key="8">
    <source>
        <dbReference type="Google" id="ProtNLM"/>
    </source>
</evidence>
<dbReference type="GeneID" id="39579968"/>
<evidence type="ECO:0000313" key="6">
    <source>
        <dbReference type="EMBL" id="ROT39489.1"/>
    </source>
</evidence>
<dbReference type="EMBL" id="ML119053">
    <property type="protein sequence ID" value="ROT39489.1"/>
    <property type="molecule type" value="Genomic_DNA"/>
</dbReference>
<dbReference type="OrthoDB" id="1277691at2759"/>
<reference evidence="6 7" key="1">
    <citation type="journal article" date="2018" name="Mol. Ecol.">
        <title>The obligate alkalophilic soda-lake fungus Sodiomyces alkalinus has shifted to a protein diet.</title>
        <authorList>
            <person name="Grum-Grzhimaylo A.A."/>
            <person name="Falkoski D.L."/>
            <person name="van den Heuvel J."/>
            <person name="Valero-Jimenez C.A."/>
            <person name="Min B."/>
            <person name="Choi I.G."/>
            <person name="Lipzen A."/>
            <person name="Daum C.G."/>
            <person name="Aanen D.K."/>
            <person name="Tsang A."/>
            <person name="Henrissat B."/>
            <person name="Bilanenko E.N."/>
            <person name="de Vries R.P."/>
            <person name="van Kan J.A.L."/>
            <person name="Grigoriev I.V."/>
            <person name="Debets A.J.M."/>
        </authorList>
    </citation>
    <scope>NUCLEOTIDE SEQUENCE [LARGE SCALE GENOMIC DNA]</scope>
    <source>
        <strain evidence="6 7">F11</strain>
    </source>
</reference>
<feature type="transmembrane region" description="Helical" evidence="5">
    <location>
        <begin position="295"/>
        <end position="312"/>
    </location>
</feature>
<feature type="transmembrane region" description="Helical" evidence="5">
    <location>
        <begin position="257"/>
        <end position="283"/>
    </location>
</feature>
<organism evidence="6 7">
    <name type="scientific">Sodiomyces alkalinus (strain CBS 110278 / VKM F-3762 / F11)</name>
    <name type="common">Alkaliphilic filamentous fungus</name>
    <dbReference type="NCBI Taxonomy" id="1314773"/>
    <lineage>
        <taxon>Eukaryota</taxon>
        <taxon>Fungi</taxon>
        <taxon>Dikarya</taxon>
        <taxon>Ascomycota</taxon>
        <taxon>Pezizomycotina</taxon>
        <taxon>Sordariomycetes</taxon>
        <taxon>Hypocreomycetidae</taxon>
        <taxon>Glomerellales</taxon>
        <taxon>Plectosphaerellaceae</taxon>
        <taxon>Sodiomyces</taxon>
    </lineage>
</organism>
<evidence type="ECO:0000256" key="3">
    <source>
        <dbReference type="ARBA" id="ARBA00022989"/>
    </source>
</evidence>
<gene>
    <name evidence="6" type="ORF">SODALDRAFT_331609</name>
</gene>
<proteinExistence type="predicted"/>
<keyword evidence="3 5" id="KW-1133">Transmembrane helix</keyword>
<protein>
    <recommendedName>
        <fullName evidence="8">Bax Inhibitor family protein</fullName>
    </recommendedName>
</protein>